<accession>A0A3B0N580</accession>
<name>A0A3B0N580_THEAN</name>
<evidence type="ECO:0000256" key="2">
    <source>
        <dbReference type="SAM" id="SignalP"/>
    </source>
</evidence>
<evidence type="ECO:0000313" key="4">
    <source>
        <dbReference type="EMBL" id="SVP91381.1"/>
    </source>
</evidence>
<proteinExistence type="predicted"/>
<protein>
    <recommendedName>
        <fullName evidence="5">Transmembrane protein</fullName>
    </recommendedName>
</protein>
<evidence type="ECO:0008006" key="5">
    <source>
        <dbReference type="Google" id="ProtNLM"/>
    </source>
</evidence>
<organism evidence="4">
    <name type="scientific">Theileria annulata</name>
    <dbReference type="NCBI Taxonomy" id="5874"/>
    <lineage>
        <taxon>Eukaryota</taxon>
        <taxon>Sar</taxon>
        <taxon>Alveolata</taxon>
        <taxon>Apicomplexa</taxon>
        <taxon>Aconoidasida</taxon>
        <taxon>Piroplasmida</taxon>
        <taxon>Theileriidae</taxon>
        <taxon>Theileria</taxon>
    </lineage>
</organism>
<keyword evidence="2" id="KW-0732">Signal</keyword>
<gene>
    <name evidence="3" type="ORF">TAT_000154400</name>
    <name evidence="4" type="ORF">TAV_000154500</name>
</gene>
<sequence>MKCLVILILNVFINCLNQNLRNPNPTQYSSNANNTILKVSNKSGLVSETGKLINNTGRVLNNTKKLLEQSLLSLYDFEYENELLWTQNNIIGVSIIIILNTLIFIIIIKQTSSLFSKGLGRKYMNGGGWWLMLSALLGMLFGCLVGVIMRYSMLILGFSFMLLSVSALLLGRMGMVVGGVAGLEIGSIFGTINSGSISRIIFEALLCCFAGVAIGFVPMFPNIKINARYIQRSLKLV</sequence>
<feature type="transmembrane region" description="Helical" evidence="1">
    <location>
        <begin position="90"/>
        <end position="108"/>
    </location>
</feature>
<dbReference type="EMBL" id="UIVT01000002">
    <property type="protein sequence ID" value="SVP90833.1"/>
    <property type="molecule type" value="Genomic_DNA"/>
</dbReference>
<dbReference type="AlphaFoldDB" id="A0A3B0N580"/>
<feature type="transmembrane region" description="Helical" evidence="1">
    <location>
        <begin position="200"/>
        <end position="220"/>
    </location>
</feature>
<reference evidence="4" key="1">
    <citation type="submission" date="2018-07" db="EMBL/GenBank/DDBJ databases">
        <authorList>
            <person name="Quirk P.G."/>
            <person name="Krulwich T.A."/>
        </authorList>
    </citation>
    <scope>NUCLEOTIDE SEQUENCE</scope>
    <source>
        <strain evidence="4">Anand</strain>
    </source>
</reference>
<evidence type="ECO:0000256" key="1">
    <source>
        <dbReference type="SAM" id="Phobius"/>
    </source>
</evidence>
<dbReference type="VEuPathDB" id="PiroplasmaDB:TA14210"/>
<feature type="chain" id="PRO_5033367416" description="Transmembrane protein" evidence="2">
    <location>
        <begin position="19"/>
        <end position="237"/>
    </location>
</feature>
<keyword evidence="1" id="KW-0812">Transmembrane</keyword>
<evidence type="ECO:0000313" key="3">
    <source>
        <dbReference type="EMBL" id="SVP90833.1"/>
    </source>
</evidence>
<feature type="transmembrane region" description="Helical" evidence="1">
    <location>
        <begin position="155"/>
        <end position="180"/>
    </location>
</feature>
<dbReference type="EMBL" id="UIVS01000002">
    <property type="protein sequence ID" value="SVP91381.1"/>
    <property type="molecule type" value="Genomic_DNA"/>
</dbReference>
<feature type="transmembrane region" description="Helical" evidence="1">
    <location>
        <begin position="129"/>
        <end position="149"/>
    </location>
</feature>
<keyword evidence="1" id="KW-0472">Membrane</keyword>
<feature type="signal peptide" evidence="2">
    <location>
        <begin position="1"/>
        <end position="18"/>
    </location>
</feature>
<keyword evidence="1" id="KW-1133">Transmembrane helix</keyword>